<evidence type="ECO:0000313" key="7">
    <source>
        <dbReference type="Proteomes" id="UP000198618"/>
    </source>
</evidence>
<dbReference type="GO" id="GO:0030973">
    <property type="term" value="F:molybdate ion binding"/>
    <property type="evidence" value="ECO:0007669"/>
    <property type="project" value="UniProtKB-ARBA"/>
</dbReference>
<accession>A0A1I0CYS8</accession>
<evidence type="ECO:0000256" key="3">
    <source>
        <dbReference type="ARBA" id="ARBA00022723"/>
    </source>
</evidence>
<evidence type="ECO:0000256" key="2">
    <source>
        <dbReference type="ARBA" id="ARBA00022505"/>
    </source>
</evidence>
<dbReference type="GO" id="GO:1901359">
    <property type="term" value="F:tungstate binding"/>
    <property type="evidence" value="ECO:0007669"/>
    <property type="project" value="UniProtKB-ARBA"/>
</dbReference>
<keyword evidence="2 5" id="KW-0500">Molybdenum</keyword>
<dbReference type="AlphaFoldDB" id="A0A1I0CYS8"/>
<proteinExistence type="inferred from homology"/>
<feature type="binding site" evidence="5">
    <location>
        <position position="175"/>
    </location>
    <ligand>
        <name>molybdate</name>
        <dbReference type="ChEBI" id="CHEBI:36264"/>
    </ligand>
</feature>
<evidence type="ECO:0000256" key="1">
    <source>
        <dbReference type="ARBA" id="ARBA00009175"/>
    </source>
</evidence>
<dbReference type="SUPFAM" id="SSF53850">
    <property type="entry name" value="Periplasmic binding protein-like II"/>
    <property type="match status" value="1"/>
</dbReference>
<reference evidence="6 7" key="1">
    <citation type="submission" date="2016-10" db="EMBL/GenBank/DDBJ databases">
        <authorList>
            <person name="de Groot N.N."/>
        </authorList>
    </citation>
    <scope>NUCLEOTIDE SEQUENCE [LARGE SCALE GENOMIC DNA]</scope>
    <source>
        <strain evidence="6 7">IBRC-M 10780</strain>
    </source>
</reference>
<dbReference type="Pfam" id="PF13531">
    <property type="entry name" value="SBP_bac_11"/>
    <property type="match status" value="1"/>
</dbReference>
<feature type="binding site" evidence="5">
    <location>
        <position position="37"/>
    </location>
    <ligand>
        <name>molybdate</name>
        <dbReference type="ChEBI" id="CHEBI:36264"/>
    </ligand>
</feature>
<protein>
    <submittedName>
        <fullName evidence="6">Molybdate transport system substrate-binding protein</fullName>
    </submittedName>
</protein>
<dbReference type="PANTHER" id="PTHR30632">
    <property type="entry name" value="MOLYBDATE-BINDING PERIPLASMIC PROTEIN"/>
    <property type="match status" value="1"/>
</dbReference>
<comment type="similarity">
    <text evidence="1">Belongs to the bacterial solute-binding protein ModA family.</text>
</comment>
<feature type="binding site" evidence="5">
    <location>
        <position position="64"/>
    </location>
    <ligand>
        <name>molybdate</name>
        <dbReference type="ChEBI" id="CHEBI:36264"/>
    </ligand>
</feature>
<evidence type="ECO:0000256" key="4">
    <source>
        <dbReference type="ARBA" id="ARBA00022729"/>
    </source>
</evidence>
<dbReference type="FunFam" id="3.40.190.10:FF:000035">
    <property type="entry name" value="Molybdate ABC transporter substrate-binding protein"/>
    <property type="match status" value="1"/>
</dbReference>
<dbReference type="PANTHER" id="PTHR30632:SF0">
    <property type="entry name" value="SULFATE-BINDING PROTEIN"/>
    <property type="match status" value="1"/>
</dbReference>
<dbReference type="GO" id="GO:0015689">
    <property type="term" value="P:molybdate ion transport"/>
    <property type="evidence" value="ECO:0007669"/>
    <property type="project" value="InterPro"/>
</dbReference>
<gene>
    <name evidence="6" type="ORF">SAMN05216389_107147</name>
</gene>
<dbReference type="InterPro" id="IPR005950">
    <property type="entry name" value="ModA"/>
</dbReference>
<keyword evidence="4" id="KW-0732">Signal</keyword>
<dbReference type="Gene3D" id="3.40.190.10">
    <property type="entry name" value="Periplasmic binding protein-like II"/>
    <property type="match status" value="2"/>
</dbReference>
<dbReference type="EMBL" id="FOHE01000007">
    <property type="protein sequence ID" value="SET24950.1"/>
    <property type="molecule type" value="Genomic_DNA"/>
</dbReference>
<organism evidence="6 7">
    <name type="scientific">Oceanobacillus limi</name>
    <dbReference type="NCBI Taxonomy" id="930131"/>
    <lineage>
        <taxon>Bacteria</taxon>
        <taxon>Bacillati</taxon>
        <taxon>Bacillota</taxon>
        <taxon>Bacilli</taxon>
        <taxon>Bacillales</taxon>
        <taxon>Bacillaceae</taxon>
        <taxon>Oceanobacillus</taxon>
    </lineage>
</organism>
<dbReference type="GO" id="GO:0046872">
    <property type="term" value="F:metal ion binding"/>
    <property type="evidence" value="ECO:0007669"/>
    <property type="project" value="UniProtKB-KW"/>
</dbReference>
<dbReference type="STRING" id="930131.SAMN05216389_107147"/>
<name>A0A1I0CYS8_9BACI</name>
<evidence type="ECO:0000256" key="5">
    <source>
        <dbReference type="PIRSR" id="PIRSR004846-1"/>
    </source>
</evidence>
<feature type="binding site" evidence="5">
    <location>
        <position position="146"/>
    </location>
    <ligand>
        <name>molybdate</name>
        <dbReference type="ChEBI" id="CHEBI:36264"/>
    </ligand>
</feature>
<dbReference type="PIRSF" id="PIRSF004846">
    <property type="entry name" value="ModA"/>
    <property type="match status" value="1"/>
</dbReference>
<sequence>MKHLIYVVTLLVFLTGCMDDHTDTSNESKLLISAATSLTDALNEIIPLFEEETRSTVDLNIGGSGTLARQIQQGAPADVFLSADTLSMNRLKDQGLIDSDTEMMFAANQLVLIGHRDTDLSINSLDDLTKTEVGQIAIGNPDSVPAGLYAKDSLEHINIWDNPSLKKKFVYARSVRQVLSYVATGNTDIGFVYKTDLQKEDRVIPLLKINEHFHKPIVYPAAMLEDSSQPDLAEQFLSFIKQEHIQQIFKKHGFSF</sequence>
<dbReference type="InterPro" id="IPR050682">
    <property type="entry name" value="ModA/WtpA"/>
</dbReference>
<dbReference type="RefSeq" id="WP_090869292.1">
    <property type="nucleotide sequence ID" value="NZ_FOHE01000007.1"/>
</dbReference>
<dbReference type="Proteomes" id="UP000198618">
    <property type="component" value="Unassembled WGS sequence"/>
</dbReference>
<feature type="binding site" evidence="5">
    <location>
        <position position="193"/>
    </location>
    <ligand>
        <name>molybdate</name>
        <dbReference type="ChEBI" id="CHEBI:36264"/>
    </ligand>
</feature>
<keyword evidence="3 5" id="KW-0479">Metal-binding</keyword>
<evidence type="ECO:0000313" key="6">
    <source>
        <dbReference type="EMBL" id="SET24950.1"/>
    </source>
</evidence>
<dbReference type="OrthoDB" id="9785015at2"/>
<dbReference type="PROSITE" id="PS51257">
    <property type="entry name" value="PROKAR_LIPOPROTEIN"/>
    <property type="match status" value="1"/>
</dbReference>
<keyword evidence="7" id="KW-1185">Reference proteome</keyword>
<dbReference type="NCBIfam" id="TIGR01256">
    <property type="entry name" value="modA"/>
    <property type="match status" value="1"/>
</dbReference>